<reference evidence="1" key="1">
    <citation type="submission" date="2014-09" db="EMBL/GenBank/DDBJ databases">
        <authorList>
            <person name="Magalhaes I.L.F."/>
            <person name="Oliveira U."/>
            <person name="Santos F.R."/>
            <person name="Vidigal T.H.D.A."/>
            <person name="Brescovit A.D."/>
            <person name="Santos A.J."/>
        </authorList>
    </citation>
    <scope>NUCLEOTIDE SEQUENCE</scope>
    <source>
        <tissue evidence="1">Shoot tissue taken approximately 20 cm above the soil surface</tissue>
    </source>
</reference>
<organism evidence="1">
    <name type="scientific">Arundo donax</name>
    <name type="common">Giant reed</name>
    <name type="synonym">Donax arundinaceus</name>
    <dbReference type="NCBI Taxonomy" id="35708"/>
    <lineage>
        <taxon>Eukaryota</taxon>
        <taxon>Viridiplantae</taxon>
        <taxon>Streptophyta</taxon>
        <taxon>Embryophyta</taxon>
        <taxon>Tracheophyta</taxon>
        <taxon>Spermatophyta</taxon>
        <taxon>Magnoliopsida</taxon>
        <taxon>Liliopsida</taxon>
        <taxon>Poales</taxon>
        <taxon>Poaceae</taxon>
        <taxon>PACMAD clade</taxon>
        <taxon>Arundinoideae</taxon>
        <taxon>Arundineae</taxon>
        <taxon>Arundo</taxon>
    </lineage>
</organism>
<sequence>MFRCITLHATQVNFAGCSQMLMYRYN</sequence>
<name>A0A0A9D6A6_ARUDO</name>
<protein>
    <submittedName>
        <fullName evidence="1">Uncharacterized protein</fullName>
    </submittedName>
</protein>
<dbReference type="EMBL" id="GBRH01216735">
    <property type="protein sequence ID" value="JAD81160.1"/>
    <property type="molecule type" value="Transcribed_RNA"/>
</dbReference>
<reference evidence="1" key="2">
    <citation type="journal article" date="2015" name="Data Brief">
        <title>Shoot transcriptome of the giant reed, Arundo donax.</title>
        <authorList>
            <person name="Barrero R.A."/>
            <person name="Guerrero F.D."/>
            <person name="Moolhuijzen P."/>
            <person name="Goolsby J.A."/>
            <person name="Tidwell J."/>
            <person name="Bellgard S.E."/>
            <person name="Bellgard M.I."/>
        </authorList>
    </citation>
    <scope>NUCLEOTIDE SEQUENCE</scope>
    <source>
        <tissue evidence="1">Shoot tissue taken approximately 20 cm above the soil surface</tissue>
    </source>
</reference>
<evidence type="ECO:0000313" key="1">
    <source>
        <dbReference type="EMBL" id="JAD81160.1"/>
    </source>
</evidence>
<proteinExistence type="predicted"/>
<accession>A0A0A9D6A6</accession>
<dbReference type="AlphaFoldDB" id="A0A0A9D6A6"/>